<keyword evidence="15" id="KW-1185">Reference proteome</keyword>
<evidence type="ECO:0000256" key="4">
    <source>
        <dbReference type="ARBA" id="ARBA00013081"/>
    </source>
</evidence>
<dbReference type="PROSITE" id="PS01032">
    <property type="entry name" value="PPM_1"/>
    <property type="match status" value="1"/>
</dbReference>
<keyword evidence="9" id="KW-0464">Manganese</keyword>
<dbReference type="SMART" id="SM00331">
    <property type="entry name" value="PP2C_SIG"/>
    <property type="match status" value="1"/>
</dbReference>
<evidence type="ECO:0000256" key="9">
    <source>
        <dbReference type="ARBA" id="ARBA00023211"/>
    </source>
</evidence>
<dbReference type="SMART" id="SM00332">
    <property type="entry name" value="PP2Cc"/>
    <property type="match status" value="1"/>
</dbReference>
<accession>A0AB40B4V8</accession>
<comment type="catalytic activity">
    <reaction evidence="11">
        <text>O-phospho-L-threonyl-[protein] + H2O = L-threonyl-[protein] + phosphate</text>
        <dbReference type="Rhea" id="RHEA:47004"/>
        <dbReference type="Rhea" id="RHEA-COMP:11060"/>
        <dbReference type="Rhea" id="RHEA-COMP:11605"/>
        <dbReference type="ChEBI" id="CHEBI:15377"/>
        <dbReference type="ChEBI" id="CHEBI:30013"/>
        <dbReference type="ChEBI" id="CHEBI:43474"/>
        <dbReference type="ChEBI" id="CHEBI:61977"/>
        <dbReference type="EC" id="3.1.3.16"/>
    </reaction>
</comment>
<dbReference type="FunFam" id="3.60.40.10:FF:000079">
    <property type="entry name" value="Probable protein phosphatase 2C 74"/>
    <property type="match status" value="1"/>
</dbReference>
<dbReference type="GO" id="GO:0046872">
    <property type="term" value="F:metal ion binding"/>
    <property type="evidence" value="ECO:0007669"/>
    <property type="project" value="UniProtKB-KW"/>
</dbReference>
<keyword evidence="5" id="KW-0479">Metal-binding</keyword>
<reference evidence="16" key="1">
    <citation type="submission" date="2025-08" db="UniProtKB">
        <authorList>
            <consortium name="RefSeq"/>
        </authorList>
    </citation>
    <scope>IDENTIFICATION</scope>
</reference>
<evidence type="ECO:0000256" key="11">
    <source>
        <dbReference type="ARBA" id="ARBA00048336"/>
    </source>
</evidence>
<evidence type="ECO:0000313" key="15">
    <source>
        <dbReference type="Proteomes" id="UP001515500"/>
    </source>
</evidence>
<dbReference type="InterPro" id="IPR015655">
    <property type="entry name" value="PP2C"/>
</dbReference>
<evidence type="ECO:0000313" key="16">
    <source>
        <dbReference type="RefSeq" id="XP_039122128.1"/>
    </source>
</evidence>
<evidence type="ECO:0000256" key="13">
    <source>
        <dbReference type="SAM" id="Phobius"/>
    </source>
</evidence>
<evidence type="ECO:0000256" key="6">
    <source>
        <dbReference type="ARBA" id="ARBA00022801"/>
    </source>
</evidence>
<dbReference type="Proteomes" id="UP001515500">
    <property type="component" value="Chromosome 4"/>
</dbReference>
<dbReference type="CDD" id="cd00143">
    <property type="entry name" value="PP2Cc"/>
    <property type="match status" value="1"/>
</dbReference>
<keyword evidence="7" id="KW-0460">Magnesium</keyword>
<feature type="transmembrane region" description="Helical" evidence="13">
    <location>
        <begin position="6"/>
        <end position="22"/>
    </location>
</feature>
<evidence type="ECO:0000256" key="12">
    <source>
        <dbReference type="RuleBase" id="RU003465"/>
    </source>
</evidence>
<protein>
    <recommendedName>
        <fullName evidence="4">protein-serine/threonine phosphatase</fullName>
        <ecNumber evidence="4">3.1.3.16</ecNumber>
    </recommendedName>
</protein>
<dbReference type="Pfam" id="PF00481">
    <property type="entry name" value="PP2C"/>
    <property type="match status" value="1"/>
</dbReference>
<dbReference type="PROSITE" id="PS51746">
    <property type="entry name" value="PPM_2"/>
    <property type="match status" value="1"/>
</dbReference>
<keyword evidence="13" id="KW-1133">Transmembrane helix</keyword>
<evidence type="ECO:0000256" key="3">
    <source>
        <dbReference type="ARBA" id="ARBA00006702"/>
    </source>
</evidence>
<comment type="catalytic activity">
    <reaction evidence="10">
        <text>O-phospho-L-seryl-[protein] + H2O = L-seryl-[protein] + phosphate</text>
        <dbReference type="Rhea" id="RHEA:20629"/>
        <dbReference type="Rhea" id="RHEA-COMP:9863"/>
        <dbReference type="Rhea" id="RHEA-COMP:11604"/>
        <dbReference type="ChEBI" id="CHEBI:15377"/>
        <dbReference type="ChEBI" id="CHEBI:29999"/>
        <dbReference type="ChEBI" id="CHEBI:43474"/>
        <dbReference type="ChEBI" id="CHEBI:83421"/>
        <dbReference type="EC" id="3.1.3.16"/>
    </reaction>
</comment>
<dbReference type="GO" id="GO:0004722">
    <property type="term" value="F:protein serine/threonine phosphatase activity"/>
    <property type="evidence" value="ECO:0007669"/>
    <property type="project" value="UniProtKB-EC"/>
</dbReference>
<comment type="cofactor">
    <cofactor evidence="1">
        <name>Mn(2+)</name>
        <dbReference type="ChEBI" id="CHEBI:29035"/>
    </cofactor>
</comment>
<dbReference type="Gene3D" id="3.60.40.10">
    <property type="entry name" value="PPM-type phosphatase domain"/>
    <property type="match status" value="1"/>
</dbReference>
<evidence type="ECO:0000256" key="5">
    <source>
        <dbReference type="ARBA" id="ARBA00022723"/>
    </source>
</evidence>
<proteinExistence type="inferred from homology"/>
<dbReference type="SUPFAM" id="SSF81606">
    <property type="entry name" value="PP2C-like"/>
    <property type="match status" value="1"/>
</dbReference>
<keyword evidence="13" id="KW-0812">Transmembrane</keyword>
<gene>
    <name evidence="16" type="primary">LOC120258758</name>
</gene>
<evidence type="ECO:0000256" key="7">
    <source>
        <dbReference type="ARBA" id="ARBA00022842"/>
    </source>
</evidence>
<dbReference type="AlphaFoldDB" id="A0AB40B4V8"/>
<evidence type="ECO:0000259" key="14">
    <source>
        <dbReference type="PROSITE" id="PS51746"/>
    </source>
</evidence>
<dbReference type="InterPro" id="IPR001932">
    <property type="entry name" value="PPM-type_phosphatase-like_dom"/>
</dbReference>
<dbReference type="RefSeq" id="XP_039122128.1">
    <property type="nucleotide sequence ID" value="XM_039266194.1"/>
</dbReference>
<evidence type="ECO:0000256" key="2">
    <source>
        <dbReference type="ARBA" id="ARBA00001946"/>
    </source>
</evidence>
<dbReference type="PANTHER" id="PTHR47992">
    <property type="entry name" value="PROTEIN PHOSPHATASE"/>
    <property type="match status" value="1"/>
</dbReference>
<dbReference type="InterPro" id="IPR000222">
    <property type="entry name" value="PP2C_BS"/>
</dbReference>
<keyword evidence="13" id="KW-0472">Membrane</keyword>
<name>A0AB40B4V8_DIOCR</name>
<keyword evidence="6 12" id="KW-0378">Hydrolase</keyword>
<evidence type="ECO:0000256" key="1">
    <source>
        <dbReference type="ARBA" id="ARBA00001936"/>
    </source>
</evidence>
<keyword evidence="8 12" id="KW-0904">Protein phosphatase</keyword>
<dbReference type="EC" id="3.1.3.16" evidence="4"/>
<comment type="similarity">
    <text evidence="3 12">Belongs to the PP2C family.</text>
</comment>
<sequence>MIDALVFIWSIIFIIFNLFQVFKKEYFCMALESSPPPLSWASLTDNAGATKKRPREAKISLEAVSVTGNVKEDEVKVSSMERKKRPSSIIIPKTTYINLRCIEEVKDHRDDHVFEDQGSEYCLASKQGTRHAMEDGYSVITNSHGDQKQVFFGVFDGHGGRAAVDFVKEKLGKNILASIEDSEKNENQLEIAVRKGYMITDEEFLSQGVSSGTCIATVLLKDGDMVVSNVGDCRVVMSQNGIANALTTDHLASRDDERERIENTGGYVSCHNGKWRVHDSLAVSRAIGDGNMKKWIISEPETKKLHLTLDCEFLIMASDGLWDKVSNQEAIDVVFKSKDMKKSCKELVEMSWSRGSRDDITVMVVDLQKFVL</sequence>
<evidence type="ECO:0000256" key="10">
    <source>
        <dbReference type="ARBA" id="ARBA00047761"/>
    </source>
</evidence>
<comment type="cofactor">
    <cofactor evidence="2">
        <name>Mg(2+)</name>
        <dbReference type="ChEBI" id="CHEBI:18420"/>
    </cofactor>
</comment>
<dbReference type="GeneID" id="120258758"/>
<dbReference type="InterPro" id="IPR036457">
    <property type="entry name" value="PPM-type-like_dom_sf"/>
</dbReference>
<feature type="domain" description="PPM-type phosphatase" evidence="14">
    <location>
        <begin position="120"/>
        <end position="367"/>
    </location>
</feature>
<evidence type="ECO:0000256" key="8">
    <source>
        <dbReference type="ARBA" id="ARBA00022912"/>
    </source>
</evidence>
<organism evidence="15 16">
    <name type="scientific">Dioscorea cayennensis subsp. rotundata</name>
    <name type="common">White Guinea yam</name>
    <name type="synonym">Dioscorea rotundata</name>
    <dbReference type="NCBI Taxonomy" id="55577"/>
    <lineage>
        <taxon>Eukaryota</taxon>
        <taxon>Viridiplantae</taxon>
        <taxon>Streptophyta</taxon>
        <taxon>Embryophyta</taxon>
        <taxon>Tracheophyta</taxon>
        <taxon>Spermatophyta</taxon>
        <taxon>Magnoliopsida</taxon>
        <taxon>Liliopsida</taxon>
        <taxon>Dioscoreales</taxon>
        <taxon>Dioscoreaceae</taxon>
        <taxon>Dioscorea</taxon>
    </lineage>
</organism>